<protein>
    <submittedName>
        <fullName evidence="14">MscS Mechanosensitive ion channel</fullName>
    </submittedName>
</protein>
<dbReference type="Pfam" id="PF21082">
    <property type="entry name" value="MS_channel_3rd"/>
    <property type="match status" value="1"/>
</dbReference>
<feature type="transmembrane region" description="Helical" evidence="8">
    <location>
        <begin position="559"/>
        <end position="580"/>
    </location>
</feature>
<feature type="region of interest" description="Disordered" evidence="7">
    <location>
        <begin position="179"/>
        <end position="263"/>
    </location>
</feature>
<dbReference type="AlphaFoldDB" id="A0A0D6ML58"/>
<comment type="caution">
    <text evidence="14">The sequence shown here is derived from an EMBL/GenBank/DDBJ whole genome shotgun (WGS) entry which is preliminary data.</text>
</comment>
<dbReference type="GO" id="GO:0005886">
    <property type="term" value="C:plasma membrane"/>
    <property type="evidence" value="ECO:0007669"/>
    <property type="project" value="UniProtKB-SubCell"/>
</dbReference>
<evidence type="ECO:0000313" key="14">
    <source>
        <dbReference type="EMBL" id="GAN54008.1"/>
    </source>
</evidence>
<dbReference type="InterPro" id="IPR011014">
    <property type="entry name" value="MscS_channel_TM-2"/>
</dbReference>
<feature type="transmembrane region" description="Helical" evidence="8">
    <location>
        <begin position="469"/>
        <end position="491"/>
    </location>
</feature>
<dbReference type="InterPro" id="IPR049142">
    <property type="entry name" value="MS_channel_1st"/>
</dbReference>
<evidence type="ECO:0000259" key="13">
    <source>
        <dbReference type="Pfam" id="PF25392"/>
    </source>
</evidence>
<keyword evidence="4 8" id="KW-0812">Transmembrane</keyword>
<feature type="compositionally biased region" description="Basic and acidic residues" evidence="7">
    <location>
        <begin position="179"/>
        <end position="201"/>
    </location>
</feature>
<sequence>MLAGMLVFLALVFGGHDALAEPAATPSHAATTPANPHLSQAQAQQLLGVLDDPARRQQFETTLRNFAQAQGSAPATTAATDSSPTHVAAHAVRSNSLGAQILGGFGDLNHAIGAETHAILRTVVDFREVGPWVRSIRTSPGRRDAVLAVVLRAAVLAGVGAVLFVVVRLLLIRPRRHLSDRAQARDAQDRVEEHTDQRAAEDAADADAAASAEEEAADAAEAHAGTPDPATGLQAPRPEAAPAPAENPDEQKAAHQKAEDERVSRIQHQGALARLMRVIRRIPIALASLLLDLLPVAMVPLAAAVIGAFDQTDLDASSDVLRDLTLVAVAGGGLVAVARAVLAPKRPWLRLVIIHDAVSVFLFDWIRALAMVTSIGAAVVVMLSDCGLPDPVVIALLKMLALLVHGMIALMILSSRTHVMAFCRRLAHRRYASGIAIAVGRIWWIAALALDFGLWLVWAAEVRNGYAEIWLLFVRSIAALVIVRIISVALFGGLERGFRAVPAFVGLSEETRGRVARYYPALRQILRIAVALMIVLGLAIAWGVPFAALFGAHGLGSRVLGSLLTILIAMAIGAIVWEIANIGVERHIASLESFEDGKARVARVRTLLPMLRTILLVVLVAIIGLTALSEIGVNIGPLLAGASIFGVALGFGSQKLVQDFINGIFLLLENALTVGDAVTLNGTYGIVEHLSLRTVHVRANDGSMNIFPFSSLGQITNYNRDFARAIIVAEVAYDTDTDDVVKALIDVTADMRADPDFKDLIIADFILWGVDAFNDSSVTVRGTLPTTTQGRWPVQRQFNRRMKKMFEARGIVIPFPTRTLEIAGLDALVNPRPEVRHDDSVSS</sequence>
<keyword evidence="9" id="KW-0732">Signal</keyword>
<evidence type="ECO:0000256" key="8">
    <source>
        <dbReference type="SAM" id="Phobius"/>
    </source>
</evidence>
<dbReference type="PANTHER" id="PTHR30460:SF0">
    <property type="entry name" value="MODERATE CONDUCTANCE MECHANOSENSITIVE CHANNEL YBIO"/>
    <property type="match status" value="1"/>
</dbReference>
<evidence type="ECO:0000256" key="6">
    <source>
        <dbReference type="ARBA" id="ARBA00023136"/>
    </source>
</evidence>
<dbReference type="SUPFAM" id="SSF82689">
    <property type="entry name" value="Mechanosensitive channel protein MscS (YggB), C-terminal domain"/>
    <property type="match status" value="1"/>
</dbReference>
<dbReference type="SUPFAM" id="SSF82861">
    <property type="entry name" value="Mechanosensitive channel protein MscS (YggB), transmembrane region"/>
    <property type="match status" value="1"/>
</dbReference>
<dbReference type="InterPro" id="IPR006685">
    <property type="entry name" value="MscS_channel_2nd"/>
</dbReference>
<dbReference type="Pfam" id="PF21088">
    <property type="entry name" value="MS_channel_1st"/>
    <property type="match status" value="1"/>
</dbReference>
<feature type="compositionally biased region" description="Low complexity" evidence="7">
    <location>
        <begin position="235"/>
        <end position="246"/>
    </location>
</feature>
<gene>
    <name evidence="14" type="ORF">Tasa_014_029</name>
</gene>
<evidence type="ECO:0000256" key="2">
    <source>
        <dbReference type="ARBA" id="ARBA00008017"/>
    </source>
</evidence>
<evidence type="ECO:0000256" key="5">
    <source>
        <dbReference type="ARBA" id="ARBA00022989"/>
    </source>
</evidence>
<keyword evidence="3" id="KW-1003">Cell membrane</keyword>
<dbReference type="Gene3D" id="2.30.30.60">
    <property type="match status" value="1"/>
</dbReference>
<dbReference type="InterPro" id="IPR011066">
    <property type="entry name" value="MscS_channel_C_sf"/>
</dbReference>
<keyword evidence="15" id="KW-1185">Reference proteome</keyword>
<dbReference type="InterPro" id="IPR057485">
    <property type="entry name" value="YbiO-like_TM1"/>
</dbReference>
<feature type="domain" description="Mechanosensitive ion channel transmembrane helices 2/3" evidence="12">
    <location>
        <begin position="613"/>
        <end position="654"/>
    </location>
</feature>
<feature type="transmembrane region" description="Helical" evidence="8">
    <location>
        <begin position="610"/>
        <end position="629"/>
    </location>
</feature>
<comment type="similarity">
    <text evidence="2">Belongs to the MscS (TC 1.A.23) family.</text>
</comment>
<keyword evidence="5 8" id="KW-1133">Transmembrane helix</keyword>
<evidence type="ECO:0000256" key="7">
    <source>
        <dbReference type="SAM" id="MobiDB-lite"/>
    </source>
</evidence>
<comment type="subcellular location">
    <subcellularLocation>
        <location evidence="1">Cell membrane</location>
        <topology evidence="1">Multi-pass membrane protein</topology>
    </subcellularLocation>
</comment>
<dbReference type="STRING" id="1231623.Tasa_014_029"/>
<dbReference type="Pfam" id="PF25392">
    <property type="entry name" value="MS_channel_TM1"/>
    <property type="match status" value="1"/>
</dbReference>
<dbReference type="OrthoDB" id="9814206at2"/>
<evidence type="ECO:0000256" key="4">
    <source>
        <dbReference type="ARBA" id="ARBA00022692"/>
    </source>
</evidence>
<feature type="transmembrane region" description="Helical" evidence="8">
    <location>
        <begin position="354"/>
        <end position="380"/>
    </location>
</feature>
<evidence type="ECO:0000259" key="11">
    <source>
        <dbReference type="Pfam" id="PF21082"/>
    </source>
</evidence>
<evidence type="ECO:0000259" key="10">
    <source>
        <dbReference type="Pfam" id="PF00924"/>
    </source>
</evidence>
<reference evidence="14 15" key="1">
    <citation type="submission" date="2012-10" db="EMBL/GenBank/DDBJ databases">
        <title>Genome sequencing of Tanticharoenia sakaeratensis NBRC 103193.</title>
        <authorList>
            <person name="Azuma Y."/>
            <person name="Hadano H."/>
            <person name="Hirakawa H."/>
            <person name="Matsushita K."/>
        </authorList>
    </citation>
    <scope>NUCLEOTIDE SEQUENCE [LARGE SCALE GENOMIC DNA]</scope>
    <source>
        <strain evidence="14 15">NBRC 103193</strain>
    </source>
</reference>
<dbReference type="RefSeq" id="WP_048848518.1">
    <property type="nucleotide sequence ID" value="NZ_BALE01000014.1"/>
</dbReference>
<dbReference type="Pfam" id="PF00924">
    <property type="entry name" value="MS_channel_2nd"/>
    <property type="match status" value="1"/>
</dbReference>
<evidence type="ECO:0000259" key="12">
    <source>
        <dbReference type="Pfam" id="PF21088"/>
    </source>
</evidence>
<dbReference type="PANTHER" id="PTHR30460">
    <property type="entry name" value="MODERATE CONDUCTANCE MECHANOSENSITIVE CHANNEL YBIO"/>
    <property type="match status" value="1"/>
</dbReference>
<dbReference type="InterPro" id="IPR010920">
    <property type="entry name" value="LSM_dom_sf"/>
</dbReference>
<evidence type="ECO:0000313" key="15">
    <source>
        <dbReference type="Proteomes" id="UP000032679"/>
    </source>
</evidence>
<feature type="domain" description="Mechanosensitive ion channel MscS" evidence="10">
    <location>
        <begin position="656"/>
        <end position="720"/>
    </location>
</feature>
<feature type="compositionally biased region" description="Basic and acidic residues" evidence="7">
    <location>
        <begin position="249"/>
        <end position="263"/>
    </location>
</feature>
<dbReference type="InterPro" id="IPR045276">
    <property type="entry name" value="YbiO_bact"/>
</dbReference>
<feature type="transmembrane region" description="Helical" evidence="8">
    <location>
        <begin position="434"/>
        <end position="457"/>
    </location>
</feature>
<accession>A0A0D6ML58</accession>
<feature type="transmembrane region" description="Helical" evidence="8">
    <location>
        <begin position="525"/>
        <end position="547"/>
    </location>
</feature>
<organism evidence="14 15">
    <name type="scientific">Tanticharoenia sakaeratensis NBRC 103193</name>
    <dbReference type="NCBI Taxonomy" id="1231623"/>
    <lineage>
        <taxon>Bacteria</taxon>
        <taxon>Pseudomonadati</taxon>
        <taxon>Pseudomonadota</taxon>
        <taxon>Alphaproteobacteria</taxon>
        <taxon>Acetobacterales</taxon>
        <taxon>Acetobacteraceae</taxon>
        <taxon>Tanticharoenia</taxon>
    </lineage>
</organism>
<feature type="transmembrane region" description="Helical" evidence="8">
    <location>
        <begin position="284"/>
        <end position="309"/>
    </location>
</feature>
<feature type="transmembrane region" description="Helical" evidence="8">
    <location>
        <begin position="392"/>
        <end position="413"/>
    </location>
</feature>
<dbReference type="Gene3D" id="1.10.287.1260">
    <property type="match status" value="1"/>
</dbReference>
<proteinExistence type="inferred from homology"/>
<feature type="signal peptide" evidence="9">
    <location>
        <begin position="1"/>
        <end position="20"/>
    </location>
</feature>
<feature type="domain" description="Mechanosensitive ion channel MscS C-terminal" evidence="11">
    <location>
        <begin position="729"/>
        <end position="813"/>
    </location>
</feature>
<feature type="transmembrane region" description="Helical" evidence="8">
    <location>
        <begin position="635"/>
        <end position="652"/>
    </location>
</feature>
<feature type="transmembrane region" description="Helical" evidence="8">
    <location>
        <begin position="324"/>
        <end position="342"/>
    </location>
</feature>
<feature type="chain" id="PRO_5002307933" evidence="9">
    <location>
        <begin position="21"/>
        <end position="843"/>
    </location>
</feature>
<feature type="domain" description="Moderate conductance mechanosensitive channel YbiO-like transmembrane helix 1" evidence="13">
    <location>
        <begin position="474"/>
        <end position="545"/>
    </location>
</feature>
<dbReference type="GO" id="GO:0008381">
    <property type="term" value="F:mechanosensitive monoatomic ion channel activity"/>
    <property type="evidence" value="ECO:0007669"/>
    <property type="project" value="InterPro"/>
</dbReference>
<evidence type="ECO:0000256" key="1">
    <source>
        <dbReference type="ARBA" id="ARBA00004651"/>
    </source>
</evidence>
<dbReference type="Gene3D" id="3.30.70.100">
    <property type="match status" value="1"/>
</dbReference>
<dbReference type="EMBL" id="BALE01000014">
    <property type="protein sequence ID" value="GAN54008.1"/>
    <property type="molecule type" value="Genomic_DNA"/>
</dbReference>
<feature type="transmembrane region" description="Helical" evidence="8">
    <location>
        <begin position="145"/>
        <end position="171"/>
    </location>
</feature>
<dbReference type="InterPro" id="IPR023408">
    <property type="entry name" value="MscS_beta-dom_sf"/>
</dbReference>
<dbReference type="InterPro" id="IPR049278">
    <property type="entry name" value="MS_channel_C"/>
</dbReference>
<dbReference type="SUPFAM" id="SSF50182">
    <property type="entry name" value="Sm-like ribonucleoproteins"/>
    <property type="match status" value="1"/>
</dbReference>
<keyword evidence="6 8" id="KW-0472">Membrane</keyword>
<dbReference type="Proteomes" id="UP000032679">
    <property type="component" value="Unassembled WGS sequence"/>
</dbReference>
<name>A0A0D6ML58_9PROT</name>
<evidence type="ECO:0000256" key="9">
    <source>
        <dbReference type="SAM" id="SignalP"/>
    </source>
</evidence>
<evidence type="ECO:0000256" key="3">
    <source>
        <dbReference type="ARBA" id="ARBA00022475"/>
    </source>
</evidence>